<dbReference type="Proteomes" id="UP000237481">
    <property type="component" value="Unassembled WGS sequence"/>
</dbReference>
<protein>
    <recommendedName>
        <fullName evidence="3">SnoaL-like domain-containing protein</fullName>
    </recommendedName>
</protein>
<dbReference type="STRING" id="94208.A0A2S4KW39"/>
<dbReference type="AlphaFoldDB" id="A0A2S4KW39"/>
<dbReference type="PANTHER" id="PTHR39401:SF1">
    <property type="entry name" value="SNOAL-LIKE DOMAIN-CONTAINING PROTEIN"/>
    <property type="match status" value="1"/>
</dbReference>
<name>A0A2S4KW39_9HYPO</name>
<dbReference type="SUPFAM" id="SSF54427">
    <property type="entry name" value="NTF2-like"/>
    <property type="match status" value="1"/>
</dbReference>
<organism evidence="1 2">
    <name type="scientific">Tolypocladium paradoxum</name>
    <dbReference type="NCBI Taxonomy" id="94208"/>
    <lineage>
        <taxon>Eukaryota</taxon>
        <taxon>Fungi</taxon>
        <taxon>Dikarya</taxon>
        <taxon>Ascomycota</taxon>
        <taxon>Pezizomycotina</taxon>
        <taxon>Sordariomycetes</taxon>
        <taxon>Hypocreomycetidae</taxon>
        <taxon>Hypocreales</taxon>
        <taxon>Ophiocordycipitaceae</taxon>
        <taxon>Tolypocladium</taxon>
    </lineage>
</organism>
<sequence>MPHSYRSEVPCDPTVDAGILDFFETFYRISDTPGHHDAYVANFTDDATFILASKMGPFPEILATRQAMWAQVASRKHAPTKIFPFGGDSREFMLYGTVEFVFKDGRHGELPWAARAVMDNSTGKWLMSFYQVYLDTGGGVYDKR</sequence>
<keyword evidence="2" id="KW-1185">Reference proteome</keyword>
<comment type="caution">
    <text evidence="1">The sequence shown here is derived from an EMBL/GenBank/DDBJ whole genome shotgun (WGS) entry which is preliminary data.</text>
</comment>
<reference evidence="1 2" key="1">
    <citation type="submission" date="2018-01" db="EMBL/GenBank/DDBJ databases">
        <title>Harnessing the power of phylogenomics to disentangle the directionality and signatures of interkingdom host jumping in the parasitic fungal genus Tolypocladium.</title>
        <authorList>
            <person name="Quandt C.A."/>
            <person name="Patterson W."/>
            <person name="Spatafora J.W."/>
        </authorList>
    </citation>
    <scope>NUCLEOTIDE SEQUENCE [LARGE SCALE GENOMIC DNA]</scope>
    <source>
        <strain evidence="1 2">NRBC 100945</strain>
    </source>
</reference>
<dbReference type="EMBL" id="PKSG01000528">
    <property type="protein sequence ID" value="POR34367.1"/>
    <property type="molecule type" value="Genomic_DNA"/>
</dbReference>
<dbReference type="PANTHER" id="PTHR39401">
    <property type="entry name" value="SNOAL-LIKE DOMAIN-CONTAINING PROTEIN"/>
    <property type="match status" value="1"/>
</dbReference>
<evidence type="ECO:0000313" key="2">
    <source>
        <dbReference type="Proteomes" id="UP000237481"/>
    </source>
</evidence>
<evidence type="ECO:0000313" key="1">
    <source>
        <dbReference type="EMBL" id="POR34367.1"/>
    </source>
</evidence>
<accession>A0A2S4KW39</accession>
<dbReference type="InterPro" id="IPR032710">
    <property type="entry name" value="NTF2-like_dom_sf"/>
</dbReference>
<dbReference type="OrthoDB" id="3468019at2759"/>
<proteinExistence type="predicted"/>
<evidence type="ECO:0008006" key="3">
    <source>
        <dbReference type="Google" id="ProtNLM"/>
    </source>
</evidence>
<gene>
    <name evidence="1" type="ORF">TPAR_05444</name>
</gene>